<comment type="caution">
    <text evidence="9">The sequence shown here is derived from an EMBL/GenBank/DDBJ whole genome shotgun (WGS) entry which is preliminary data.</text>
</comment>
<dbReference type="PRINTS" id="PR00261">
    <property type="entry name" value="LDLRECEPTOR"/>
</dbReference>
<dbReference type="Proteomes" id="UP001233999">
    <property type="component" value="Unassembled WGS sequence"/>
</dbReference>
<dbReference type="Gene3D" id="4.10.400.10">
    <property type="entry name" value="Low-density Lipoprotein Receptor"/>
    <property type="match status" value="4"/>
</dbReference>
<keyword evidence="3 5" id="KW-1015">Disulfide bond</keyword>
<feature type="disulfide bond" evidence="5">
    <location>
        <begin position="110"/>
        <end position="122"/>
    </location>
</feature>
<dbReference type="InterPro" id="IPR036055">
    <property type="entry name" value="LDL_receptor-like_sf"/>
</dbReference>
<dbReference type="PANTHER" id="PTHR24252:SF7">
    <property type="entry name" value="HYALIN"/>
    <property type="match status" value="1"/>
</dbReference>
<dbReference type="CDD" id="cd00112">
    <property type="entry name" value="LDLa"/>
    <property type="match status" value="4"/>
</dbReference>
<organism evidence="9 10">
    <name type="scientific">Diploptera punctata</name>
    <name type="common">Pacific beetle cockroach</name>
    <dbReference type="NCBI Taxonomy" id="6984"/>
    <lineage>
        <taxon>Eukaryota</taxon>
        <taxon>Metazoa</taxon>
        <taxon>Ecdysozoa</taxon>
        <taxon>Arthropoda</taxon>
        <taxon>Hexapoda</taxon>
        <taxon>Insecta</taxon>
        <taxon>Pterygota</taxon>
        <taxon>Neoptera</taxon>
        <taxon>Polyneoptera</taxon>
        <taxon>Dictyoptera</taxon>
        <taxon>Blattodea</taxon>
        <taxon>Blaberoidea</taxon>
        <taxon>Blaberidae</taxon>
        <taxon>Diplopterinae</taxon>
        <taxon>Diploptera</taxon>
    </lineage>
</organism>
<dbReference type="SMART" id="SM00020">
    <property type="entry name" value="Tryp_SPc"/>
    <property type="match status" value="1"/>
</dbReference>
<evidence type="ECO:0000256" key="5">
    <source>
        <dbReference type="PROSITE-ProRule" id="PRU00124"/>
    </source>
</evidence>
<evidence type="ECO:0000256" key="4">
    <source>
        <dbReference type="ARBA" id="ARBA00023180"/>
    </source>
</evidence>
<feature type="disulfide bond" evidence="5">
    <location>
        <begin position="65"/>
        <end position="77"/>
    </location>
</feature>
<dbReference type="Gene3D" id="2.40.10.10">
    <property type="entry name" value="Trypsin-like serine proteases"/>
    <property type="match status" value="2"/>
</dbReference>
<feature type="non-terminal residue" evidence="9">
    <location>
        <position position="1"/>
    </location>
</feature>
<dbReference type="CDD" id="cd00033">
    <property type="entry name" value="CCP"/>
    <property type="match status" value="1"/>
</dbReference>
<dbReference type="Pfam" id="PF00057">
    <property type="entry name" value="Ldl_recept_a"/>
    <property type="match status" value="4"/>
</dbReference>
<feature type="disulfide bond" evidence="5">
    <location>
        <begin position="31"/>
        <end position="49"/>
    </location>
</feature>
<dbReference type="GO" id="GO:0004252">
    <property type="term" value="F:serine-type endopeptidase activity"/>
    <property type="evidence" value="ECO:0007669"/>
    <property type="project" value="InterPro"/>
</dbReference>
<proteinExistence type="predicted"/>
<dbReference type="AlphaFoldDB" id="A0AAD7ZNJ9"/>
<dbReference type="EMBL" id="JASPKZ010007527">
    <property type="protein sequence ID" value="KAJ9583788.1"/>
    <property type="molecule type" value="Genomic_DNA"/>
</dbReference>
<dbReference type="InterPro" id="IPR002172">
    <property type="entry name" value="LDrepeatLR_classA_rpt"/>
</dbReference>
<dbReference type="SUPFAM" id="SSF50494">
    <property type="entry name" value="Trypsin-like serine proteases"/>
    <property type="match status" value="1"/>
</dbReference>
<keyword evidence="4" id="KW-0325">Glycoprotein</keyword>
<keyword evidence="2" id="KW-0677">Repeat</keyword>
<evidence type="ECO:0000259" key="8">
    <source>
        <dbReference type="PROSITE" id="PS50923"/>
    </source>
</evidence>
<dbReference type="FunFam" id="4.10.400.10:FF:000034">
    <property type="entry name" value="Low-density lipoprotein receptor-related protein 2"/>
    <property type="match status" value="1"/>
</dbReference>
<feature type="domain" description="Sushi" evidence="8">
    <location>
        <begin position="225"/>
        <end position="282"/>
    </location>
</feature>
<dbReference type="PROSITE" id="PS00134">
    <property type="entry name" value="TRYPSIN_HIS"/>
    <property type="match status" value="1"/>
</dbReference>
<dbReference type="CDD" id="cd00190">
    <property type="entry name" value="Tryp_SPc"/>
    <property type="match status" value="1"/>
</dbReference>
<feature type="disulfide bond" evidence="5">
    <location>
        <begin position="24"/>
        <end position="36"/>
    </location>
</feature>
<evidence type="ECO:0000256" key="6">
    <source>
        <dbReference type="PROSITE-ProRule" id="PRU00302"/>
    </source>
</evidence>
<keyword evidence="10" id="KW-1185">Reference proteome</keyword>
<reference evidence="9" key="1">
    <citation type="journal article" date="2023" name="IScience">
        <title>Live-bearing cockroach genome reveals convergent evolutionary mechanisms linked to viviparity in insects and beyond.</title>
        <authorList>
            <person name="Fouks B."/>
            <person name="Harrison M.C."/>
            <person name="Mikhailova A.A."/>
            <person name="Marchal E."/>
            <person name="English S."/>
            <person name="Carruthers M."/>
            <person name="Jennings E.C."/>
            <person name="Chiamaka E.L."/>
            <person name="Frigard R.A."/>
            <person name="Pippel M."/>
            <person name="Attardo G.M."/>
            <person name="Benoit J.B."/>
            <person name="Bornberg-Bauer E."/>
            <person name="Tobe S.S."/>
        </authorList>
    </citation>
    <scope>NUCLEOTIDE SEQUENCE</scope>
    <source>
        <strain evidence="9">Stay&amp;Tobe</strain>
    </source>
</reference>
<evidence type="ECO:0000313" key="9">
    <source>
        <dbReference type="EMBL" id="KAJ9583788.1"/>
    </source>
</evidence>
<name>A0AAD7ZNJ9_DIPPU</name>
<dbReference type="PROSITE" id="PS50068">
    <property type="entry name" value="LDLRA_2"/>
    <property type="match status" value="4"/>
</dbReference>
<evidence type="ECO:0000313" key="10">
    <source>
        <dbReference type="Proteomes" id="UP001233999"/>
    </source>
</evidence>
<feature type="disulfide bond" evidence="5">
    <location>
        <begin position="117"/>
        <end position="135"/>
    </location>
</feature>
<dbReference type="PROSITE" id="PS50923">
    <property type="entry name" value="SUSHI"/>
    <property type="match status" value="1"/>
</dbReference>
<evidence type="ECO:0000259" key="7">
    <source>
        <dbReference type="PROSITE" id="PS50240"/>
    </source>
</evidence>
<dbReference type="GO" id="GO:0006508">
    <property type="term" value="P:proteolysis"/>
    <property type="evidence" value="ECO:0007669"/>
    <property type="project" value="InterPro"/>
</dbReference>
<keyword evidence="6" id="KW-0768">Sushi</keyword>
<evidence type="ECO:0000256" key="1">
    <source>
        <dbReference type="ARBA" id="ARBA00022729"/>
    </source>
</evidence>
<evidence type="ECO:0000256" key="3">
    <source>
        <dbReference type="ARBA" id="ARBA00023157"/>
    </source>
</evidence>
<dbReference type="SUPFAM" id="SSF57424">
    <property type="entry name" value="LDL receptor-like module"/>
    <property type="match status" value="4"/>
</dbReference>
<sequence length="491" mass="54301">LNSIHGQVNNSVSHPFWRSKRQGCSSTEFQCTSGQCIDETTVCDGVKDCTDGSDEVSSLCSKTACPSYTFKCDYGACIDRTKTCDGASNCADGSDEQLPSCVKRPNNGNCKDDEYRCESEKCIDGTLQCDGLKDCDDGSDETYSHCNNIRCPPFAFRCSYGACIDRNGRCDGRPQCADSSDEDPTLCGTAVPGTDNPCFNGAWSNPHPTCEPLLCPHLNSVSVDFKCSLNNNKVDCDEPMAPGTEAQLACKQAYRLVNEPGYTRLICQPNGMWDKPVFTCIQECGKEVGDGQPFITGGTQAEVGQFPWHVGIYRDDQNGFTQICGGTLVNPDTVISAAHCFWNDNYNRALDKSKFQVAAGKYYRDWNVEDTDIQRQKITGWGVGDDNEASKVLLTTQLPFVDFDKCWDEVSVTFRDFITKDKFCAGYTNGTSVCPGDSGGGLTFRYNERYYLRGIVSVGRRPEGSKKCYSDQYTVFTKVSVFLTWIQQYVR</sequence>
<dbReference type="InterPro" id="IPR001254">
    <property type="entry name" value="Trypsin_dom"/>
</dbReference>
<feature type="disulfide bond" evidence="5">
    <location>
        <begin position="72"/>
        <end position="90"/>
    </location>
</feature>
<dbReference type="InterPro" id="IPR000436">
    <property type="entry name" value="Sushi_SCR_CCP_dom"/>
</dbReference>
<protein>
    <submittedName>
        <fullName evidence="9">Uncharacterized protein</fullName>
    </submittedName>
</protein>
<evidence type="ECO:0000256" key="2">
    <source>
        <dbReference type="ARBA" id="ARBA00022737"/>
    </source>
</evidence>
<dbReference type="PROSITE" id="PS01209">
    <property type="entry name" value="LDLRA_1"/>
    <property type="match status" value="3"/>
</dbReference>
<dbReference type="InterPro" id="IPR023415">
    <property type="entry name" value="LDLR_class-A_CS"/>
</dbReference>
<comment type="caution">
    <text evidence="6">Lacks conserved residue(s) required for the propagation of feature annotation.</text>
</comment>
<reference evidence="9" key="2">
    <citation type="submission" date="2023-05" db="EMBL/GenBank/DDBJ databases">
        <authorList>
            <person name="Fouks B."/>
        </authorList>
    </citation>
    <scope>NUCLEOTIDE SEQUENCE</scope>
    <source>
        <strain evidence="9">Stay&amp;Tobe</strain>
        <tissue evidence="9">Testes</tissue>
    </source>
</reference>
<dbReference type="InterPro" id="IPR018114">
    <property type="entry name" value="TRYPSIN_HIS"/>
</dbReference>
<dbReference type="SMART" id="SM00192">
    <property type="entry name" value="LDLa"/>
    <property type="match status" value="4"/>
</dbReference>
<dbReference type="Pfam" id="PF00089">
    <property type="entry name" value="Trypsin"/>
    <property type="match status" value="2"/>
</dbReference>
<dbReference type="PANTHER" id="PTHR24252">
    <property type="entry name" value="ACROSIN-RELATED"/>
    <property type="match status" value="1"/>
</dbReference>
<keyword evidence="1" id="KW-0732">Signal</keyword>
<dbReference type="InterPro" id="IPR043504">
    <property type="entry name" value="Peptidase_S1_PA_chymotrypsin"/>
</dbReference>
<dbReference type="InterPro" id="IPR009003">
    <property type="entry name" value="Peptidase_S1_PA"/>
</dbReference>
<accession>A0AAD7ZNJ9</accession>
<gene>
    <name evidence="9" type="ORF">L9F63_021878</name>
</gene>
<feature type="domain" description="Peptidase S1" evidence="7">
    <location>
        <begin position="295"/>
        <end position="491"/>
    </location>
</feature>
<feature type="disulfide bond" evidence="5">
    <location>
        <begin position="151"/>
        <end position="163"/>
    </location>
</feature>
<dbReference type="Gene3D" id="2.10.70.10">
    <property type="entry name" value="Complement Module, domain 1"/>
    <property type="match status" value="1"/>
</dbReference>
<dbReference type="PROSITE" id="PS50240">
    <property type="entry name" value="TRYPSIN_DOM"/>
    <property type="match status" value="1"/>
</dbReference>
<feature type="disulfide bond" evidence="5">
    <location>
        <begin position="158"/>
        <end position="176"/>
    </location>
</feature>